<reference evidence="1" key="1">
    <citation type="submission" date="2023-04" db="EMBL/GenBank/DDBJ databases">
        <title>A chromosome-level genome assembly of the parasitoid wasp Eretmocerus hayati.</title>
        <authorList>
            <person name="Zhong Y."/>
            <person name="Liu S."/>
            <person name="Liu Y."/>
        </authorList>
    </citation>
    <scope>NUCLEOTIDE SEQUENCE</scope>
    <source>
        <strain evidence="1">ZJU_SS_LIU_2023</strain>
    </source>
</reference>
<proteinExistence type="predicted"/>
<evidence type="ECO:0000313" key="2">
    <source>
        <dbReference type="Proteomes" id="UP001239111"/>
    </source>
</evidence>
<dbReference type="EMBL" id="CM056742">
    <property type="protein sequence ID" value="KAJ8680887.1"/>
    <property type="molecule type" value="Genomic_DNA"/>
</dbReference>
<organism evidence="1 2">
    <name type="scientific">Eretmocerus hayati</name>
    <dbReference type="NCBI Taxonomy" id="131215"/>
    <lineage>
        <taxon>Eukaryota</taxon>
        <taxon>Metazoa</taxon>
        <taxon>Ecdysozoa</taxon>
        <taxon>Arthropoda</taxon>
        <taxon>Hexapoda</taxon>
        <taxon>Insecta</taxon>
        <taxon>Pterygota</taxon>
        <taxon>Neoptera</taxon>
        <taxon>Endopterygota</taxon>
        <taxon>Hymenoptera</taxon>
        <taxon>Apocrita</taxon>
        <taxon>Proctotrupomorpha</taxon>
        <taxon>Chalcidoidea</taxon>
        <taxon>Aphelinidae</taxon>
        <taxon>Aphelininae</taxon>
        <taxon>Eretmocerus</taxon>
    </lineage>
</organism>
<accession>A0ACC2PC52</accession>
<dbReference type="Proteomes" id="UP001239111">
    <property type="component" value="Chromosome 2"/>
</dbReference>
<gene>
    <name evidence="1" type="ORF">QAD02_016674</name>
</gene>
<evidence type="ECO:0000313" key="1">
    <source>
        <dbReference type="EMBL" id="KAJ8680887.1"/>
    </source>
</evidence>
<protein>
    <submittedName>
        <fullName evidence="1">Uncharacterized protein</fullName>
    </submittedName>
</protein>
<keyword evidence="2" id="KW-1185">Reference proteome</keyword>
<comment type="caution">
    <text evidence="1">The sequence shown here is derived from an EMBL/GenBank/DDBJ whole genome shotgun (WGS) entry which is preliminary data.</text>
</comment>
<sequence length="647" mass="72724">MSHRYSTFGMDSNPPGGLMPQIQALIAPPPPEDSHSHKPKREERKHVYFKRPGRGHNRDSCDACHDGGELICCDKCPASFHLLCHDPPLELSDIPNGEWICHACQCSLKKGNNAADKKKRKSALEVLAFAASLVNPKEFNLPRELKLPIIFPGTDKVDPTSNKRGRPSSNNINGKILFCENGSLVPLPARLCFECGRSCRKAPLIACDYCPLYFHQDCLDPPLTAFPSGRWMCPNHLNHFIDSNLLTSCSATERVKLWDKFAHQSIDQDAVKLQFLRKAHAVNPPFRIKVKHNLKGRVKVPAIVKHHYANPPEVELCNLYRPTNYIHPVTSKRVCTDISKTDEEVLSQENETNTEVGEKKDSVKDNGVTTEENEEKSTETLVTNGDDSKDNEKVVQNIITDDISDECMQEEVIDFGDNIFVKSGFGVDLKEGISLLERPVLEALAQQRIEQILNPMNEYYQPLNGTSKARALLFPLGKTPGPPVFMTSRTLNIGTGEESDVLLSRYGPCSFVSQKHAIIFFDETTKRYELLNYSEHGTTVDNAFYSCNYSMHSNPRDFGTSKEGSKTREMETTEAIRKIVDRNRRPAPISTTEKPCFCQCAHRERKLNDTSYIEQGWEGSAMVDHGSILVFGCLSFVFSIVNQFSSR</sequence>
<name>A0ACC2PC52_9HYME</name>